<organism evidence="1 2">
    <name type="scientific">Rhizophagus irregularis</name>
    <dbReference type="NCBI Taxonomy" id="588596"/>
    <lineage>
        <taxon>Eukaryota</taxon>
        <taxon>Fungi</taxon>
        <taxon>Fungi incertae sedis</taxon>
        <taxon>Mucoromycota</taxon>
        <taxon>Glomeromycotina</taxon>
        <taxon>Glomeromycetes</taxon>
        <taxon>Glomerales</taxon>
        <taxon>Glomeraceae</taxon>
        <taxon>Rhizophagus</taxon>
    </lineage>
</organism>
<comment type="caution">
    <text evidence="1">The sequence shown here is derived from an EMBL/GenBank/DDBJ whole genome shotgun (WGS) entry which is preliminary data.</text>
</comment>
<accession>A0A2I1HKF9</accession>
<proteinExistence type="predicted"/>
<dbReference type="AlphaFoldDB" id="A0A2I1HKF9"/>
<evidence type="ECO:0000313" key="1">
    <source>
        <dbReference type="EMBL" id="PKY59348.1"/>
    </source>
</evidence>
<gene>
    <name evidence="1" type="ORF">RhiirA4_412398</name>
</gene>
<protein>
    <submittedName>
        <fullName evidence="1">Uncharacterized protein</fullName>
    </submittedName>
</protein>
<dbReference type="Proteomes" id="UP000234323">
    <property type="component" value="Unassembled WGS sequence"/>
</dbReference>
<evidence type="ECO:0000313" key="2">
    <source>
        <dbReference type="Proteomes" id="UP000234323"/>
    </source>
</evidence>
<dbReference type="EMBL" id="LLXI01003500">
    <property type="protein sequence ID" value="PKY59348.1"/>
    <property type="molecule type" value="Genomic_DNA"/>
</dbReference>
<name>A0A2I1HKF9_9GLOM</name>
<keyword evidence="2" id="KW-1185">Reference proteome</keyword>
<sequence length="80" mass="9212">MPLPVIMRVKLIAGLKRNFYFISSITLQAFPEIDIDSVNFRELNNGIIKADGDNKKSFSHYYFGKGARRSKFLMALVNRK</sequence>
<reference evidence="1 2" key="1">
    <citation type="submission" date="2015-10" db="EMBL/GenBank/DDBJ databases">
        <title>Genome analyses suggest a sexual origin of heterokaryosis in a supposedly ancient asexual fungus.</title>
        <authorList>
            <person name="Ropars J."/>
            <person name="Sedzielewska K."/>
            <person name="Noel J."/>
            <person name="Charron P."/>
            <person name="Farinelli L."/>
            <person name="Marton T."/>
            <person name="Kruger M."/>
            <person name="Pelin A."/>
            <person name="Brachmann A."/>
            <person name="Corradi N."/>
        </authorList>
    </citation>
    <scope>NUCLEOTIDE SEQUENCE [LARGE SCALE GENOMIC DNA]</scope>
    <source>
        <strain evidence="1 2">A4</strain>
    </source>
</reference>